<feature type="compositionally biased region" description="Polar residues" evidence="1">
    <location>
        <begin position="81"/>
        <end position="92"/>
    </location>
</feature>
<gene>
    <name evidence="2" type="primary">A10g506130.1_BraROA</name>
    <name evidence="2" type="ORF">IGI04_041142</name>
</gene>
<keyword evidence="3" id="KW-1185">Reference proteome</keyword>
<name>A0ABQ7KR41_BRACM</name>
<dbReference type="Proteomes" id="UP000823674">
    <property type="component" value="Chromosome A10"/>
</dbReference>
<feature type="region of interest" description="Disordered" evidence="1">
    <location>
        <begin position="81"/>
        <end position="106"/>
    </location>
</feature>
<dbReference type="EMBL" id="JADBGQ010000010">
    <property type="protein sequence ID" value="KAG5376546.1"/>
    <property type="molecule type" value="Genomic_DNA"/>
</dbReference>
<comment type="caution">
    <text evidence="2">The sequence shown here is derived from an EMBL/GenBank/DDBJ whole genome shotgun (WGS) entry which is preliminary data.</text>
</comment>
<organism evidence="2 3">
    <name type="scientific">Brassica rapa subsp. trilocularis</name>
    <dbReference type="NCBI Taxonomy" id="1813537"/>
    <lineage>
        <taxon>Eukaryota</taxon>
        <taxon>Viridiplantae</taxon>
        <taxon>Streptophyta</taxon>
        <taxon>Embryophyta</taxon>
        <taxon>Tracheophyta</taxon>
        <taxon>Spermatophyta</taxon>
        <taxon>Magnoliopsida</taxon>
        <taxon>eudicotyledons</taxon>
        <taxon>Gunneridae</taxon>
        <taxon>Pentapetalae</taxon>
        <taxon>rosids</taxon>
        <taxon>malvids</taxon>
        <taxon>Brassicales</taxon>
        <taxon>Brassicaceae</taxon>
        <taxon>Brassiceae</taxon>
        <taxon>Brassica</taxon>
    </lineage>
</organism>
<sequence length="196" mass="21500">MLRMDSWVRIIDISARGFFIPRCRSAPRCVRDTATTTPRSLELASEPAEFPSRVPISLRRGSSHFTANHHKLLLPRLDQAVTASPSPPSRDQASSVASVSPSPSLAPLRDPVQAVLSGARVSSSSSFAVVEISLAVVRVETKLSISSNGDFFNICKTGPRNLDYLHIRPKLLKLHKRPLELALNLLIVQNNPSDFL</sequence>
<evidence type="ECO:0000313" key="3">
    <source>
        <dbReference type="Proteomes" id="UP000823674"/>
    </source>
</evidence>
<evidence type="ECO:0000256" key="1">
    <source>
        <dbReference type="SAM" id="MobiDB-lite"/>
    </source>
</evidence>
<evidence type="ECO:0000313" key="2">
    <source>
        <dbReference type="EMBL" id="KAG5376546.1"/>
    </source>
</evidence>
<proteinExistence type="predicted"/>
<protein>
    <submittedName>
        <fullName evidence="2">Uncharacterized protein</fullName>
    </submittedName>
</protein>
<reference evidence="2 3" key="1">
    <citation type="submission" date="2021-03" db="EMBL/GenBank/DDBJ databases">
        <authorList>
            <person name="King G.J."/>
            <person name="Bancroft I."/>
            <person name="Baten A."/>
            <person name="Bloomfield J."/>
            <person name="Borpatragohain P."/>
            <person name="He Z."/>
            <person name="Irish N."/>
            <person name="Irwin J."/>
            <person name="Liu K."/>
            <person name="Mauleon R.P."/>
            <person name="Moore J."/>
            <person name="Morris R."/>
            <person name="Ostergaard L."/>
            <person name="Wang B."/>
            <person name="Wells R."/>
        </authorList>
    </citation>
    <scope>NUCLEOTIDE SEQUENCE [LARGE SCALE GENOMIC DNA]</scope>
    <source>
        <strain evidence="2">R-o-18</strain>
        <tissue evidence="2">Leaf</tissue>
    </source>
</reference>
<accession>A0ABQ7KR41</accession>
<feature type="compositionally biased region" description="Low complexity" evidence="1">
    <location>
        <begin position="93"/>
        <end position="106"/>
    </location>
</feature>